<comment type="subcellular location">
    <subcellularLocation>
        <location evidence="4">Cytoplasm</location>
    </subcellularLocation>
</comment>
<dbReference type="InterPro" id="IPR004616">
    <property type="entry name" value="Leu/Phe-tRNA_Trfase"/>
</dbReference>
<comment type="catalytic activity">
    <reaction evidence="4">
        <text>N-terminal L-arginyl-[protein] + L-leucyl-tRNA(Leu) = N-terminal L-leucyl-L-arginyl-[protein] + tRNA(Leu) + H(+)</text>
        <dbReference type="Rhea" id="RHEA:50416"/>
        <dbReference type="Rhea" id="RHEA-COMP:9613"/>
        <dbReference type="Rhea" id="RHEA-COMP:9622"/>
        <dbReference type="Rhea" id="RHEA-COMP:12672"/>
        <dbReference type="Rhea" id="RHEA-COMP:12673"/>
        <dbReference type="ChEBI" id="CHEBI:15378"/>
        <dbReference type="ChEBI" id="CHEBI:64719"/>
        <dbReference type="ChEBI" id="CHEBI:78442"/>
        <dbReference type="ChEBI" id="CHEBI:78494"/>
        <dbReference type="ChEBI" id="CHEBI:133044"/>
        <dbReference type="EC" id="2.3.2.6"/>
    </reaction>
</comment>
<dbReference type="FunFam" id="3.40.630.70:FF:000001">
    <property type="entry name" value="Leucyl/phenylalanyl-tRNA--protein transferase"/>
    <property type="match status" value="1"/>
</dbReference>
<organism evidence="5 6">
    <name type="scientific">Maricaulis maris</name>
    <dbReference type="NCBI Taxonomy" id="74318"/>
    <lineage>
        <taxon>Bacteria</taxon>
        <taxon>Pseudomonadati</taxon>
        <taxon>Pseudomonadota</taxon>
        <taxon>Alphaproteobacteria</taxon>
        <taxon>Maricaulales</taxon>
        <taxon>Maricaulaceae</taxon>
        <taxon>Maricaulis</taxon>
    </lineage>
</organism>
<dbReference type="PANTHER" id="PTHR30098">
    <property type="entry name" value="LEUCYL/PHENYLALANYL-TRNA--PROTEIN TRANSFERASE"/>
    <property type="match status" value="1"/>
</dbReference>
<sequence>MRGFGAEELLNCYARGVFPMAEGRDDPRIYLLDPDERGIIPLDGFHASRSLKKTVRQDVFQVTVDHDFAAVVAGCATPASGREETWINDGIIRLYGDLHTAGYAHSVECWSGDDLVGGLYGVSLGAAFFGESMFSRRRDASKVALVHLIARLKAGGYSLLDTQFTTEHLQSFGAQTISRSDYRAKLADALIFEADFNTLPDEITGDQALQSITQTS</sequence>
<evidence type="ECO:0000256" key="4">
    <source>
        <dbReference type="HAMAP-Rule" id="MF_00688"/>
    </source>
</evidence>
<evidence type="ECO:0000256" key="1">
    <source>
        <dbReference type="ARBA" id="ARBA00022490"/>
    </source>
</evidence>
<proteinExistence type="inferred from homology"/>
<evidence type="ECO:0000256" key="3">
    <source>
        <dbReference type="ARBA" id="ARBA00023315"/>
    </source>
</evidence>
<dbReference type="OrthoDB" id="9790282at2"/>
<comment type="function">
    <text evidence="4">Functions in the N-end rule pathway of protein degradation where it conjugates Leu, Phe and, less efficiently, Met from aminoacyl-tRNAs to the N-termini of proteins containing an N-terminal arginine or lysine.</text>
</comment>
<dbReference type="EC" id="2.3.2.6" evidence="4"/>
<gene>
    <name evidence="4" type="primary">aat</name>
    <name evidence="5" type="ORF">C7435_1045</name>
</gene>
<dbReference type="Gene3D" id="3.40.630.70">
    <property type="entry name" value="Leucyl/phenylalanyl-tRNA-protein transferase, C-terminal domain"/>
    <property type="match status" value="1"/>
</dbReference>
<dbReference type="EMBL" id="RBIM01000002">
    <property type="protein sequence ID" value="RKR03097.1"/>
    <property type="molecule type" value="Genomic_DNA"/>
</dbReference>
<protein>
    <recommendedName>
        <fullName evidence="4">Leucyl/phenylalanyl-tRNA--protein transferase</fullName>
        <ecNumber evidence="4">2.3.2.6</ecNumber>
    </recommendedName>
    <alternativeName>
        <fullName evidence="4">L/F-transferase</fullName>
    </alternativeName>
    <alternativeName>
        <fullName evidence="4">Leucyltransferase</fullName>
    </alternativeName>
    <alternativeName>
        <fullName evidence="4">Phenyalanyltransferase</fullName>
    </alternativeName>
</protein>
<dbReference type="Proteomes" id="UP000273675">
    <property type="component" value="Unassembled WGS sequence"/>
</dbReference>
<dbReference type="GO" id="GO:0030163">
    <property type="term" value="P:protein catabolic process"/>
    <property type="evidence" value="ECO:0007669"/>
    <property type="project" value="UniProtKB-UniRule"/>
</dbReference>
<reference evidence="5 6" key="1">
    <citation type="submission" date="2018-10" db="EMBL/GenBank/DDBJ databases">
        <title>Genomic Encyclopedia of Type Strains, Phase IV (KMG-IV): sequencing the most valuable type-strain genomes for metagenomic binning, comparative biology and taxonomic classification.</title>
        <authorList>
            <person name="Goeker M."/>
        </authorList>
    </citation>
    <scope>NUCLEOTIDE SEQUENCE [LARGE SCALE GENOMIC DNA]</scope>
    <source>
        <strain evidence="5 6">DSM 4734</strain>
    </source>
</reference>
<dbReference type="InterPro" id="IPR016181">
    <property type="entry name" value="Acyl_CoA_acyltransferase"/>
</dbReference>
<accession>A0A495DLB7</accession>
<name>A0A495DLB7_9PROT</name>
<dbReference type="PANTHER" id="PTHR30098:SF2">
    <property type="entry name" value="LEUCYL_PHENYLALANYL-TRNA--PROTEIN TRANSFERASE"/>
    <property type="match status" value="1"/>
</dbReference>
<keyword evidence="2 4" id="KW-0808">Transferase</keyword>
<comment type="caution">
    <text evidence="5">The sequence shown here is derived from an EMBL/GenBank/DDBJ whole genome shotgun (WGS) entry which is preliminary data.</text>
</comment>
<evidence type="ECO:0000313" key="6">
    <source>
        <dbReference type="Proteomes" id="UP000273675"/>
    </source>
</evidence>
<dbReference type="GO" id="GO:0008914">
    <property type="term" value="F:leucyl-tRNA--protein transferase activity"/>
    <property type="evidence" value="ECO:0007669"/>
    <property type="project" value="UniProtKB-UniRule"/>
</dbReference>
<keyword evidence="1 4" id="KW-0963">Cytoplasm</keyword>
<dbReference type="GO" id="GO:0005737">
    <property type="term" value="C:cytoplasm"/>
    <property type="evidence" value="ECO:0007669"/>
    <property type="project" value="UniProtKB-SubCell"/>
</dbReference>
<comment type="catalytic activity">
    <reaction evidence="4">
        <text>L-phenylalanyl-tRNA(Phe) + an N-terminal L-alpha-aminoacyl-[protein] = an N-terminal L-phenylalanyl-L-alpha-aminoacyl-[protein] + tRNA(Phe)</text>
        <dbReference type="Rhea" id="RHEA:43632"/>
        <dbReference type="Rhea" id="RHEA-COMP:9668"/>
        <dbReference type="Rhea" id="RHEA-COMP:9699"/>
        <dbReference type="Rhea" id="RHEA-COMP:10636"/>
        <dbReference type="Rhea" id="RHEA-COMP:10637"/>
        <dbReference type="ChEBI" id="CHEBI:78442"/>
        <dbReference type="ChEBI" id="CHEBI:78531"/>
        <dbReference type="ChEBI" id="CHEBI:78597"/>
        <dbReference type="ChEBI" id="CHEBI:83561"/>
        <dbReference type="EC" id="2.3.2.6"/>
    </reaction>
</comment>
<dbReference type="NCBIfam" id="TIGR00667">
    <property type="entry name" value="aat"/>
    <property type="match status" value="1"/>
</dbReference>
<comment type="catalytic activity">
    <reaction evidence="4">
        <text>N-terminal L-lysyl-[protein] + L-leucyl-tRNA(Leu) = N-terminal L-leucyl-L-lysyl-[protein] + tRNA(Leu) + H(+)</text>
        <dbReference type="Rhea" id="RHEA:12340"/>
        <dbReference type="Rhea" id="RHEA-COMP:9613"/>
        <dbReference type="Rhea" id="RHEA-COMP:9622"/>
        <dbReference type="Rhea" id="RHEA-COMP:12670"/>
        <dbReference type="Rhea" id="RHEA-COMP:12671"/>
        <dbReference type="ChEBI" id="CHEBI:15378"/>
        <dbReference type="ChEBI" id="CHEBI:65249"/>
        <dbReference type="ChEBI" id="CHEBI:78442"/>
        <dbReference type="ChEBI" id="CHEBI:78494"/>
        <dbReference type="ChEBI" id="CHEBI:133043"/>
        <dbReference type="EC" id="2.3.2.6"/>
    </reaction>
</comment>
<dbReference type="SUPFAM" id="SSF55729">
    <property type="entry name" value="Acyl-CoA N-acyltransferases (Nat)"/>
    <property type="match status" value="1"/>
</dbReference>
<dbReference type="Pfam" id="PF03588">
    <property type="entry name" value="Leu_Phe_trans"/>
    <property type="match status" value="1"/>
</dbReference>
<dbReference type="AlphaFoldDB" id="A0A495DLB7"/>
<comment type="similarity">
    <text evidence="4">Belongs to the L/F-transferase family.</text>
</comment>
<evidence type="ECO:0000256" key="2">
    <source>
        <dbReference type="ARBA" id="ARBA00022679"/>
    </source>
</evidence>
<keyword evidence="3 4" id="KW-0012">Acyltransferase</keyword>
<dbReference type="HAMAP" id="MF_00688">
    <property type="entry name" value="Leu_Phe_trans"/>
    <property type="match status" value="1"/>
</dbReference>
<dbReference type="RefSeq" id="WP_121210296.1">
    <property type="nucleotide sequence ID" value="NZ_RBIM01000002.1"/>
</dbReference>
<dbReference type="InterPro" id="IPR042203">
    <property type="entry name" value="Leu/Phe-tRNA_Trfase_C"/>
</dbReference>
<evidence type="ECO:0000313" key="5">
    <source>
        <dbReference type="EMBL" id="RKR03097.1"/>
    </source>
</evidence>